<dbReference type="Proteomes" id="UP000824120">
    <property type="component" value="Chromosome 12"/>
</dbReference>
<protein>
    <submittedName>
        <fullName evidence="2">Uncharacterized protein</fullName>
    </submittedName>
</protein>
<evidence type="ECO:0000256" key="1">
    <source>
        <dbReference type="SAM" id="MobiDB-lite"/>
    </source>
</evidence>
<proteinExistence type="predicted"/>
<feature type="compositionally biased region" description="Low complexity" evidence="1">
    <location>
        <begin position="1"/>
        <end position="18"/>
    </location>
</feature>
<dbReference type="EMBL" id="JACXVP010000012">
    <property type="protein sequence ID" value="KAG5569552.1"/>
    <property type="molecule type" value="Genomic_DNA"/>
</dbReference>
<feature type="region of interest" description="Disordered" evidence="1">
    <location>
        <begin position="1"/>
        <end position="34"/>
    </location>
</feature>
<organism evidence="2 3">
    <name type="scientific">Solanum commersonii</name>
    <name type="common">Commerson's wild potato</name>
    <name type="synonym">Commerson's nightshade</name>
    <dbReference type="NCBI Taxonomy" id="4109"/>
    <lineage>
        <taxon>Eukaryota</taxon>
        <taxon>Viridiplantae</taxon>
        <taxon>Streptophyta</taxon>
        <taxon>Embryophyta</taxon>
        <taxon>Tracheophyta</taxon>
        <taxon>Spermatophyta</taxon>
        <taxon>Magnoliopsida</taxon>
        <taxon>eudicotyledons</taxon>
        <taxon>Gunneridae</taxon>
        <taxon>Pentapetalae</taxon>
        <taxon>asterids</taxon>
        <taxon>lamiids</taxon>
        <taxon>Solanales</taxon>
        <taxon>Solanaceae</taxon>
        <taxon>Solanoideae</taxon>
        <taxon>Solaneae</taxon>
        <taxon>Solanum</taxon>
    </lineage>
</organism>
<keyword evidence="3" id="KW-1185">Reference proteome</keyword>
<accession>A0A9J5W2J0</accession>
<reference evidence="2 3" key="1">
    <citation type="submission" date="2020-09" db="EMBL/GenBank/DDBJ databases">
        <title>De no assembly of potato wild relative species, Solanum commersonii.</title>
        <authorList>
            <person name="Cho K."/>
        </authorList>
    </citation>
    <scope>NUCLEOTIDE SEQUENCE [LARGE SCALE GENOMIC DNA]</scope>
    <source>
        <strain evidence="2">LZ3.2</strain>
        <tissue evidence="2">Leaf</tissue>
    </source>
</reference>
<evidence type="ECO:0000313" key="3">
    <source>
        <dbReference type="Proteomes" id="UP000824120"/>
    </source>
</evidence>
<evidence type="ECO:0000313" key="2">
    <source>
        <dbReference type="EMBL" id="KAG5569552.1"/>
    </source>
</evidence>
<name>A0A9J5W2J0_SOLCO</name>
<feature type="compositionally biased region" description="Polar residues" evidence="1">
    <location>
        <begin position="19"/>
        <end position="34"/>
    </location>
</feature>
<gene>
    <name evidence="2" type="ORF">H5410_059318</name>
</gene>
<comment type="caution">
    <text evidence="2">The sequence shown here is derived from an EMBL/GenBank/DDBJ whole genome shotgun (WGS) entry which is preliminary data.</text>
</comment>
<dbReference type="AlphaFoldDB" id="A0A9J5W2J0"/>
<sequence length="106" mass="11686">MTNSSSSSPKTSSANQPSKSRAQSSSNVHILTNDNRTTIDGKQRGIRFSVLELIFLRLLFVFGFRVVKVVIPAHCCPSIAARKKGVFGMKEIVFHGKCFPGKQVNF</sequence>